<dbReference type="PANTHER" id="PTHR37305:SF1">
    <property type="entry name" value="MEMBRANE PROTEIN"/>
    <property type="match status" value="1"/>
</dbReference>
<dbReference type="AlphaFoldDB" id="A0A2T0BIE7"/>
<dbReference type="PANTHER" id="PTHR37305">
    <property type="entry name" value="INTEGRAL MEMBRANE PROTEIN-RELATED"/>
    <property type="match status" value="1"/>
</dbReference>
<name>A0A2T0BIE7_9CLOT</name>
<keyword evidence="3" id="KW-1185">Reference proteome</keyword>
<dbReference type="RefSeq" id="WP_106058919.1">
    <property type="nucleotide sequence ID" value="NZ_PVXQ01000006.1"/>
</dbReference>
<keyword evidence="1" id="KW-0472">Membrane</keyword>
<feature type="transmembrane region" description="Helical" evidence="1">
    <location>
        <begin position="156"/>
        <end position="182"/>
    </location>
</feature>
<feature type="transmembrane region" description="Helical" evidence="1">
    <location>
        <begin position="194"/>
        <end position="217"/>
    </location>
</feature>
<comment type="caution">
    <text evidence="2">The sequence shown here is derived from an EMBL/GenBank/DDBJ whole genome shotgun (WGS) entry which is preliminary data.</text>
</comment>
<protein>
    <submittedName>
        <fullName evidence="2">ABC-2 family transporter protein</fullName>
    </submittedName>
</protein>
<feature type="transmembrane region" description="Helical" evidence="1">
    <location>
        <begin position="237"/>
        <end position="257"/>
    </location>
</feature>
<organism evidence="2 3">
    <name type="scientific">Clostridium vincentii</name>
    <dbReference type="NCBI Taxonomy" id="52704"/>
    <lineage>
        <taxon>Bacteria</taxon>
        <taxon>Bacillati</taxon>
        <taxon>Bacillota</taxon>
        <taxon>Clostridia</taxon>
        <taxon>Eubacteriales</taxon>
        <taxon>Clostridiaceae</taxon>
        <taxon>Clostridium</taxon>
    </lineage>
</organism>
<feature type="transmembrane region" description="Helical" evidence="1">
    <location>
        <begin position="16"/>
        <end position="36"/>
    </location>
</feature>
<evidence type="ECO:0000313" key="3">
    <source>
        <dbReference type="Proteomes" id="UP000239471"/>
    </source>
</evidence>
<dbReference type="OrthoDB" id="9800309at2"/>
<gene>
    <name evidence="2" type="ORF">CLVI_08940</name>
</gene>
<keyword evidence="1" id="KW-0812">Transmembrane</keyword>
<sequence length="265" mass="29828">MNMFLHELKAYRKSTIIWTGSLVGLIIMFLSIFPSFSKDIEGMKTLLEGYPEAVRKAFGLTLESFSSILGFYSYIFTYVTLCGSIQAINLGLSIVSKEARDKTADFLLTKPVTRKQIITAKLLAVLTSIIITNIIYIIVASIMASFVATTDFDIELFIMISITMFFMQLMFMSLGVLISVIVPKLRSVISISLGTVFSFYIINMFNSVVGGDVLKYITPFKYYDTAYIMKNTSYETSFVIIEILFIAVSIGMSYFIYSKKDIHAV</sequence>
<evidence type="ECO:0000256" key="1">
    <source>
        <dbReference type="SAM" id="Phobius"/>
    </source>
</evidence>
<dbReference type="GO" id="GO:0140359">
    <property type="term" value="F:ABC-type transporter activity"/>
    <property type="evidence" value="ECO:0007669"/>
    <property type="project" value="InterPro"/>
</dbReference>
<dbReference type="GO" id="GO:0005886">
    <property type="term" value="C:plasma membrane"/>
    <property type="evidence" value="ECO:0007669"/>
    <property type="project" value="UniProtKB-SubCell"/>
</dbReference>
<feature type="transmembrane region" description="Helical" evidence="1">
    <location>
        <begin position="122"/>
        <end position="144"/>
    </location>
</feature>
<proteinExistence type="predicted"/>
<reference evidence="2 3" key="1">
    <citation type="submission" date="2018-03" db="EMBL/GenBank/DDBJ databases">
        <title>Genome sequence of Clostridium vincentii DSM 10228.</title>
        <authorList>
            <person name="Poehlein A."/>
            <person name="Daniel R."/>
        </authorList>
    </citation>
    <scope>NUCLEOTIDE SEQUENCE [LARGE SCALE GENOMIC DNA]</scope>
    <source>
        <strain evidence="2 3">DSM 10228</strain>
    </source>
</reference>
<evidence type="ECO:0000313" key="2">
    <source>
        <dbReference type="EMBL" id="PRR83644.1"/>
    </source>
</evidence>
<dbReference type="EMBL" id="PVXQ01000006">
    <property type="protein sequence ID" value="PRR83644.1"/>
    <property type="molecule type" value="Genomic_DNA"/>
</dbReference>
<keyword evidence="1" id="KW-1133">Transmembrane helix</keyword>
<dbReference type="Proteomes" id="UP000239471">
    <property type="component" value="Unassembled WGS sequence"/>
</dbReference>
<accession>A0A2T0BIE7</accession>
<dbReference type="Pfam" id="PF12679">
    <property type="entry name" value="ABC2_membrane_2"/>
    <property type="match status" value="1"/>
</dbReference>